<dbReference type="GeneID" id="30006838"/>
<organism evidence="2 3">
    <name type="scientific">Fonsecaea erecta</name>
    <dbReference type="NCBI Taxonomy" id="1367422"/>
    <lineage>
        <taxon>Eukaryota</taxon>
        <taxon>Fungi</taxon>
        <taxon>Dikarya</taxon>
        <taxon>Ascomycota</taxon>
        <taxon>Pezizomycotina</taxon>
        <taxon>Eurotiomycetes</taxon>
        <taxon>Chaetothyriomycetidae</taxon>
        <taxon>Chaetothyriales</taxon>
        <taxon>Herpotrichiellaceae</taxon>
        <taxon>Fonsecaea</taxon>
    </lineage>
</organism>
<feature type="region of interest" description="Disordered" evidence="1">
    <location>
        <begin position="104"/>
        <end position="156"/>
    </location>
</feature>
<proteinExistence type="predicted"/>
<comment type="caution">
    <text evidence="2">The sequence shown here is derived from an EMBL/GenBank/DDBJ whole genome shotgun (WGS) entry which is preliminary data.</text>
</comment>
<dbReference type="RefSeq" id="XP_018696808.1">
    <property type="nucleotide sequence ID" value="XM_018834184.1"/>
</dbReference>
<gene>
    <name evidence="2" type="ORF">AYL99_02668</name>
</gene>
<dbReference type="EMBL" id="LVYI01000002">
    <property type="protein sequence ID" value="OAP63441.1"/>
    <property type="molecule type" value="Genomic_DNA"/>
</dbReference>
<sequence>MAENADDVVTLEWANVSGQPSAPVLHEWSGSRMAAESMEITPGTVVKEAGLCLGAHLERCRPRNIHSVLPVVTAAIWAPMDQTSDHKAEGLVVLDKNNGKSEAGREWLVEEDVDEHIPAGTGSRDREMDDSFAGMSPTSSEGEFLPGFVPGYTHPS</sequence>
<reference evidence="2 3" key="1">
    <citation type="submission" date="2016-04" db="EMBL/GenBank/DDBJ databases">
        <title>Draft genome of Fonsecaea erecta CBS 125763.</title>
        <authorList>
            <person name="Weiss V.A."/>
            <person name="Vicente V.A."/>
            <person name="Raittz R.T."/>
            <person name="Moreno L.F."/>
            <person name="De Souza E.M."/>
            <person name="Pedrosa F.O."/>
            <person name="Steffens M.B."/>
            <person name="Faoro H."/>
            <person name="Tadra-Sfeir M.Z."/>
            <person name="Najafzadeh M.J."/>
            <person name="Felipe M.S."/>
            <person name="Teixeira M."/>
            <person name="Sun J."/>
            <person name="Xi L."/>
            <person name="Gomes R."/>
            <person name="De Azevedo C.M."/>
            <person name="Salgado C.G."/>
            <person name="Da Silva M.B."/>
            <person name="Nascimento M.F."/>
            <person name="Queiroz-Telles F."/>
            <person name="Attili D.S."/>
            <person name="Gorbushina A."/>
        </authorList>
    </citation>
    <scope>NUCLEOTIDE SEQUENCE [LARGE SCALE GENOMIC DNA]</scope>
    <source>
        <strain evidence="2 3">CBS 125763</strain>
    </source>
</reference>
<evidence type="ECO:0000313" key="2">
    <source>
        <dbReference type="EMBL" id="OAP63441.1"/>
    </source>
</evidence>
<name>A0A178ZVF4_9EURO</name>
<accession>A0A178ZVF4</accession>
<protein>
    <submittedName>
        <fullName evidence="2">Uncharacterized protein</fullName>
    </submittedName>
</protein>
<dbReference type="AlphaFoldDB" id="A0A178ZVF4"/>
<evidence type="ECO:0000256" key="1">
    <source>
        <dbReference type="SAM" id="MobiDB-lite"/>
    </source>
</evidence>
<dbReference type="Proteomes" id="UP000078343">
    <property type="component" value="Unassembled WGS sequence"/>
</dbReference>
<evidence type="ECO:0000313" key="3">
    <source>
        <dbReference type="Proteomes" id="UP000078343"/>
    </source>
</evidence>
<keyword evidence="3" id="KW-1185">Reference proteome</keyword>